<accession>A0A6J5NA64</accession>
<keyword evidence="1" id="KW-0946">Virion</keyword>
<organism evidence="1">
    <name type="scientific">uncultured Caudovirales phage</name>
    <dbReference type="NCBI Taxonomy" id="2100421"/>
    <lineage>
        <taxon>Viruses</taxon>
        <taxon>Duplodnaviria</taxon>
        <taxon>Heunggongvirae</taxon>
        <taxon>Uroviricota</taxon>
        <taxon>Caudoviricetes</taxon>
        <taxon>Peduoviridae</taxon>
        <taxon>Maltschvirus</taxon>
        <taxon>Maltschvirus maltsch</taxon>
    </lineage>
</organism>
<sequence>MANSFSKEERVAFDELLAGFQDALVLSNNVSIYNTDQTMMERTNNTIWRPQPYIAVSYNGTDMTTNFDDYTQLSVPAQISIGKAVPWSMTALELRDALQEGRLYDAAKQRLASDINVAVMNVAALQGTLFVKRTAAASGFDDVAQCEAIMNEQGIMDNDRYLALSTRDYNGMASNLATSTRSFGNDISDSALRRAFVGQVASFQTYKLDYAVRKTAAAGGGGITMDTRVSAGQSYVPKATSVGVAGEVSNVDNRFQTITVSSTINVAAGDAFTIANCDAVHHITKGSTGNLKTFRVVSVPSATTLVISPPIIANQGGTDAEAQYQNCTFTSTASNAAIVFLNTVTGSMNPFWHKDSIEILPGRYAIPSDAGAAVMRGSTDQGIELTMSKQFDVNTLKTKYRVDMVFGVVNKQPQMSGIMMFSQT</sequence>
<dbReference type="GO" id="GO:0019028">
    <property type="term" value="C:viral capsid"/>
    <property type="evidence" value="ECO:0007669"/>
    <property type="project" value="UniProtKB-KW"/>
</dbReference>
<proteinExistence type="predicted"/>
<dbReference type="InterPro" id="IPR024659">
    <property type="entry name" value="Phage_coat_Gp5"/>
</dbReference>
<gene>
    <name evidence="1" type="ORF">UFOVP670_49</name>
</gene>
<dbReference type="Gene3D" id="2.40.30.240">
    <property type="match status" value="1"/>
</dbReference>
<evidence type="ECO:0000313" key="1">
    <source>
        <dbReference type="EMBL" id="CAB4155999.1"/>
    </source>
</evidence>
<reference evidence="1" key="1">
    <citation type="submission" date="2020-04" db="EMBL/GenBank/DDBJ databases">
        <authorList>
            <person name="Chiriac C."/>
            <person name="Salcher M."/>
            <person name="Ghai R."/>
            <person name="Kavagutti S V."/>
        </authorList>
    </citation>
    <scope>NUCLEOTIDE SEQUENCE</scope>
</reference>
<dbReference type="Pfam" id="PF11651">
    <property type="entry name" value="P22_CoatProtein"/>
    <property type="match status" value="1"/>
</dbReference>
<protein>
    <submittedName>
        <fullName evidence="1">Coat protein</fullName>
    </submittedName>
</protein>
<keyword evidence="1" id="KW-0167">Capsid protein</keyword>
<dbReference type="EMBL" id="LR796632">
    <property type="protein sequence ID" value="CAB4155999.1"/>
    <property type="molecule type" value="Genomic_DNA"/>
</dbReference>
<name>A0A6J5NA64_9CAUD</name>